<keyword evidence="3" id="KW-1185">Reference proteome</keyword>
<comment type="caution">
    <text evidence="2">The sequence shown here is derived from an EMBL/GenBank/DDBJ whole genome shotgun (WGS) entry which is preliminary data.</text>
</comment>
<evidence type="ECO:0000256" key="1">
    <source>
        <dbReference type="SAM" id="MobiDB-lite"/>
    </source>
</evidence>
<reference evidence="2" key="1">
    <citation type="journal article" date="2023" name="GigaByte">
        <title>Genome assembly of the bearded iris, Iris pallida Lam.</title>
        <authorList>
            <person name="Bruccoleri R.E."/>
            <person name="Oakeley E.J."/>
            <person name="Faust A.M.E."/>
            <person name="Altorfer M."/>
            <person name="Dessus-Babus S."/>
            <person name="Burckhardt D."/>
            <person name="Oertli M."/>
            <person name="Naumann U."/>
            <person name="Petersen F."/>
            <person name="Wong J."/>
        </authorList>
    </citation>
    <scope>NUCLEOTIDE SEQUENCE</scope>
    <source>
        <strain evidence="2">GSM-AAB239-AS_SAM_17_03QT</strain>
    </source>
</reference>
<reference evidence="2" key="2">
    <citation type="submission" date="2023-04" db="EMBL/GenBank/DDBJ databases">
        <authorList>
            <person name="Bruccoleri R.E."/>
            <person name="Oakeley E.J."/>
            <person name="Faust A.-M."/>
            <person name="Dessus-Babus S."/>
            <person name="Altorfer M."/>
            <person name="Burckhardt D."/>
            <person name="Oertli M."/>
            <person name="Naumann U."/>
            <person name="Petersen F."/>
            <person name="Wong J."/>
        </authorList>
    </citation>
    <scope>NUCLEOTIDE SEQUENCE</scope>
    <source>
        <strain evidence="2">GSM-AAB239-AS_SAM_17_03QT</strain>
        <tissue evidence="2">Leaf</tissue>
    </source>
</reference>
<accession>A0AAX6E2F9</accession>
<dbReference type="AlphaFoldDB" id="A0AAX6E2F9"/>
<proteinExistence type="predicted"/>
<protein>
    <submittedName>
        <fullName evidence="2">Uncharacterized protein</fullName>
    </submittedName>
</protein>
<name>A0AAX6E2F9_IRIPA</name>
<dbReference type="Proteomes" id="UP001140949">
    <property type="component" value="Unassembled WGS sequence"/>
</dbReference>
<gene>
    <name evidence="2" type="ORF">M6B38_213690</name>
</gene>
<dbReference type="EMBL" id="JANAVB010040417">
    <property type="protein sequence ID" value="KAJ6798150.1"/>
    <property type="molecule type" value="Genomic_DNA"/>
</dbReference>
<organism evidence="2 3">
    <name type="scientific">Iris pallida</name>
    <name type="common">Sweet iris</name>
    <dbReference type="NCBI Taxonomy" id="29817"/>
    <lineage>
        <taxon>Eukaryota</taxon>
        <taxon>Viridiplantae</taxon>
        <taxon>Streptophyta</taxon>
        <taxon>Embryophyta</taxon>
        <taxon>Tracheophyta</taxon>
        <taxon>Spermatophyta</taxon>
        <taxon>Magnoliopsida</taxon>
        <taxon>Liliopsida</taxon>
        <taxon>Asparagales</taxon>
        <taxon>Iridaceae</taxon>
        <taxon>Iridoideae</taxon>
        <taxon>Irideae</taxon>
        <taxon>Iris</taxon>
    </lineage>
</organism>
<feature type="compositionally biased region" description="Polar residues" evidence="1">
    <location>
        <begin position="1"/>
        <end position="13"/>
    </location>
</feature>
<feature type="region of interest" description="Disordered" evidence="1">
    <location>
        <begin position="1"/>
        <end position="22"/>
    </location>
</feature>
<evidence type="ECO:0000313" key="3">
    <source>
        <dbReference type="Proteomes" id="UP001140949"/>
    </source>
</evidence>
<evidence type="ECO:0000313" key="2">
    <source>
        <dbReference type="EMBL" id="KAJ6798150.1"/>
    </source>
</evidence>
<sequence length="22" mass="2181">MASSLAVDSSEGGSTLEEAARI</sequence>